<name>A0ABU2H8I1_9ACTN</name>
<accession>A0ABU2H8I1</accession>
<keyword evidence="2" id="KW-1185">Reference proteome</keyword>
<dbReference type="Proteomes" id="UP001250214">
    <property type="component" value="Unassembled WGS sequence"/>
</dbReference>
<evidence type="ECO:0000313" key="1">
    <source>
        <dbReference type="EMBL" id="MDS1271145.1"/>
    </source>
</evidence>
<reference evidence="2" key="1">
    <citation type="submission" date="2023-07" db="EMBL/GenBank/DDBJ databases">
        <title>Novel species in the genus Lipingzhangella isolated from Sambhar Salt Lake.</title>
        <authorList>
            <person name="Jiya N."/>
            <person name="Kajale S."/>
            <person name="Sharma A."/>
        </authorList>
    </citation>
    <scope>NUCLEOTIDE SEQUENCE [LARGE SCALE GENOMIC DNA]</scope>
    <source>
        <strain evidence="2">LS1_29</strain>
    </source>
</reference>
<dbReference type="EMBL" id="JAVLVT010000005">
    <property type="protein sequence ID" value="MDS1271145.1"/>
    <property type="molecule type" value="Genomic_DNA"/>
</dbReference>
<evidence type="ECO:0000313" key="2">
    <source>
        <dbReference type="Proteomes" id="UP001250214"/>
    </source>
</evidence>
<comment type="caution">
    <text evidence="1">The sequence shown here is derived from an EMBL/GenBank/DDBJ whole genome shotgun (WGS) entry which is preliminary data.</text>
</comment>
<dbReference type="RefSeq" id="WP_310912688.1">
    <property type="nucleotide sequence ID" value="NZ_JAVLVT010000005.1"/>
</dbReference>
<protein>
    <submittedName>
        <fullName evidence="1">DUF6315 family protein</fullName>
    </submittedName>
</protein>
<gene>
    <name evidence="1" type="ORF">RIF23_12655</name>
</gene>
<sequence length="174" mass="19279">MRQENTALCCECGTVRDVSTHRGIGEAQSAHGHARCVVRRSCTECGRQTYHAYLREDEERDELEEALQLDEALAAEALDEEVEQLSLCGVDITHAEVPAVWDGQSVGMVTQRLSDHTYAVILDPGCSVVARLKLIDLIWVELSTGGAPDRWHIQPPDEESPGYAVRLFGYRANS</sequence>
<dbReference type="InterPro" id="IPR045631">
    <property type="entry name" value="DUF6315"/>
</dbReference>
<proteinExistence type="predicted"/>
<dbReference type="Pfam" id="PF19836">
    <property type="entry name" value="DUF6315"/>
    <property type="match status" value="1"/>
</dbReference>
<organism evidence="1 2">
    <name type="scientific">Lipingzhangella rawalii</name>
    <dbReference type="NCBI Taxonomy" id="2055835"/>
    <lineage>
        <taxon>Bacteria</taxon>
        <taxon>Bacillati</taxon>
        <taxon>Actinomycetota</taxon>
        <taxon>Actinomycetes</taxon>
        <taxon>Streptosporangiales</taxon>
        <taxon>Nocardiopsidaceae</taxon>
        <taxon>Lipingzhangella</taxon>
    </lineage>
</organism>